<reference evidence="1 2" key="1">
    <citation type="journal article" date="2019" name="Int. J. Syst. Evol. Microbiol.">
        <title>The Global Catalogue of Microorganisms (GCM) 10K type strain sequencing project: providing services to taxonomists for standard genome sequencing and annotation.</title>
        <authorList>
            <consortium name="The Broad Institute Genomics Platform"/>
            <consortium name="The Broad Institute Genome Sequencing Center for Infectious Disease"/>
            <person name="Wu L."/>
            <person name="Ma J."/>
        </authorList>
    </citation>
    <scope>NUCLEOTIDE SEQUENCE [LARGE SCALE GENOMIC DNA]</scope>
    <source>
        <strain evidence="1 2">JCM 3272</strain>
    </source>
</reference>
<dbReference type="Pfam" id="PF14433">
    <property type="entry name" value="SUKH-3"/>
    <property type="match status" value="1"/>
</dbReference>
<protein>
    <submittedName>
        <fullName evidence="1">SUKH-3 domain-containing protein</fullName>
    </submittedName>
</protein>
<dbReference type="Proteomes" id="UP001501444">
    <property type="component" value="Unassembled WGS sequence"/>
</dbReference>
<evidence type="ECO:0000313" key="2">
    <source>
        <dbReference type="Proteomes" id="UP001501444"/>
    </source>
</evidence>
<name>A0ABN3G7B5_9ACTN</name>
<sequence length="160" mass="16756">MNLPVEVDAALREAGWTPGRTDPARARMWALALASHASPSGHQHTVVPPAMAAFAEFGGLAVRADGAGEQIARSGFVLDPLRGLHAASTLADLGELIGARLTPIGAERDDAGLLAMDEHGRVFALDHTADWYLGASIEEAIATLVLGRMPARVTDDGTWA</sequence>
<organism evidence="1 2">
    <name type="scientific">Dactylosporangium salmoneum</name>
    <dbReference type="NCBI Taxonomy" id="53361"/>
    <lineage>
        <taxon>Bacteria</taxon>
        <taxon>Bacillati</taxon>
        <taxon>Actinomycetota</taxon>
        <taxon>Actinomycetes</taxon>
        <taxon>Micromonosporales</taxon>
        <taxon>Micromonosporaceae</taxon>
        <taxon>Dactylosporangium</taxon>
    </lineage>
</organism>
<proteinExistence type="predicted"/>
<evidence type="ECO:0000313" key="1">
    <source>
        <dbReference type="EMBL" id="GAA2345698.1"/>
    </source>
</evidence>
<accession>A0ABN3G7B5</accession>
<gene>
    <name evidence="1" type="ORF">GCM10010170_032070</name>
</gene>
<dbReference type="InterPro" id="IPR025850">
    <property type="entry name" value="SUKH-3"/>
</dbReference>
<dbReference type="RefSeq" id="WP_344613171.1">
    <property type="nucleotide sequence ID" value="NZ_BAAARV010000025.1"/>
</dbReference>
<keyword evidence="2" id="KW-1185">Reference proteome</keyword>
<dbReference type="EMBL" id="BAAARV010000025">
    <property type="protein sequence ID" value="GAA2345698.1"/>
    <property type="molecule type" value="Genomic_DNA"/>
</dbReference>
<comment type="caution">
    <text evidence="1">The sequence shown here is derived from an EMBL/GenBank/DDBJ whole genome shotgun (WGS) entry which is preliminary data.</text>
</comment>